<dbReference type="PROSITE" id="PS50112">
    <property type="entry name" value="PAS"/>
    <property type="match status" value="2"/>
</dbReference>
<feature type="domain" description="PAC" evidence="12">
    <location>
        <begin position="457"/>
        <end position="509"/>
    </location>
</feature>
<feature type="domain" description="PAC" evidence="12">
    <location>
        <begin position="329"/>
        <end position="381"/>
    </location>
</feature>
<dbReference type="NCBIfam" id="TIGR00229">
    <property type="entry name" value="sensory_box"/>
    <property type="match status" value="2"/>
</dbReference>
<comment type="caution">
    <text evidence="13">The sequence shown here is derived from an EMBL/GenBank/DDBJ whole genome shotgun (WGS) entry which is preliminary data.</text>
</comment>
<dbReference type="Gene3D" id="1.20.5.1930">
    <property type="match status" value="1"/>
</dbReference>
<feature type="coiled-coil region" evidence="9">
    <location>
        <begin position="209"/>
        <end position="236"/>
    </location>
</feature>
<dbReference type="PANTHER" id="PTHR24421:SF10">
    <property type="entry name" value="NITRATE_NITRITE SENSOR PROTEIN NARQ"/>
    <property type="match status" value="1"/>
</dbReference>
<feature type="coiled-coil region" evidence="9">
    <location>
        <begin position="7"/>
        <end position="41"/>
    </location>
</feature>
<dbReference type="Pfam" id="PF13185">
    <property type="entry name" value="GAF_2"/>
    <property type="match status" value="1"/>
</dbReference>
<feature type="domain" description="PAS" evidence="11">
    <location>
        <begin position="382"/>
        <end position="454"/>
    </location>
</feature>
<dbReference type="SUPFAM" id="SSF55781">
    <property type="entry name" value="GAF domain-like"/>
    <property type="match status" value="1"/>
</dbReference>
<dbReference type="SMART" id="SM00091">
    <property type="entry name" value="PAS"/>
    <property type="match status" value="2"/>
</dbReference>
<dbReference type="InterPro" id="IPR000014">
    <property type="entry name" value="PAS"/>
</dbReference>
<evidence type="ECO:0000259" key="12">
    <source>
        <dbReference type="PROSITE" id="PS50113"/>
    </source>
</evidence>
<dbReference type="AlphaFoldDB" id="A0A8J6NWX8"/>
<keyword evidence="5" id="KW-0547">Nucleotide-binding</keyword>
<dbReference type="Proteomes" id="UP000603434">
    <property type="component" value="Unassembled WGS sequence"/>
</dbReference>
<dbReference type="SUPFAM" id="SSF55785">
    <property type="entry name" value="PYP-like sensor domain (PAS domain)"/>
    <property type="match status" value="2"/>
</dbReference>
<dbReference type="PROSITE" id="PS50113">
    <property type="entry name" value="PAC"/>
    <property type="match status" value="2"/>
</dbReference>
<dbReference type="GO" id="GO:0046983">
    <property type="term" value="F:protein dimerization activity"/>
    <property type="evidence" value="ECO:0007669"/>
    <property type="project" value="InterPro"/>
</dbReference>
<dbReference type="InterPro" id="IPR013655">
    <property type="entry name" value="PAS_fold_3"/>
</dbReference>
<keyword evidence="7" id="KW-0067">ATP-binding</keyword>
<dbReference type="InterPro" id="IPR003018">
    <property type="entry name" value="GAF"/>
</dbReference>
<dbReference type="Pfam" id="PF07730">
    <property type="entry name" value="HisKA_3"/>
    <property type="match status" value="1"/>
</dbReference>
<sequence>MAKKLTYEKLERKVKELKIQVAQYKKVEKALQNAIEECRRRDLEVSALLKGSRAVLEHQSFGAAARAIFDSCKMLIGATSGYVALLDENQEDNRVLFIESDKPSCYVDPSLPMPIRGLRGEVYRSAKAAYHNDFSKSEWVKYLPQGHVSLDNVLFAPLVVDGNVVGLLGLANKADGFTENDARMATGFGELAAIALMNSKSMDERRLIEEELLGAYDELEQRVKERTAELEIANEQLKFEIEDRKAAEVALRVSKERFDLAVRGSKDGLWDWHITTYKVYSSPRLRELLGYQDSEFSESFDSWASGIHPKDHERVMKALSDHLEKGKVYDVEYLYRNRSGEYRWQHARGQAIYDKEGKAVRMVGFISDITERKKGEEALRGSEEKYRLLANNLPSIVYRGFKDWAVEFVDDKIELLTGYNKEEFNSKKIKWSDLILKKDLVTARQSFLNALKTDRAYVREYRIRTKSGDIHWIQDRGQIICNQDGEIEYVSGVFFDINESKRTQEALLKSQKELRILSSQLLSAEETERKRIARELHDGIGQALSAIKFSVENALEEICKKAPTANIESLASVIPLTQKTIDEVRRIVKDLRPSILDDLGILATIAWFCREFQSIFSTVRIEKEITVKENEIPVSLKTIIYRIMQEALNNTAKHSQADRVRLSLKKFDGNIELVIADNGQGFNFEQDIYVKNSMRGFGLASMKERAELSGGQFTIESVTGAGTSIRVLWPVQSSE</sequence>
<proteinExistence type="predicted"/>
<keyword evidence="6" id="KW-0418">Kinase</keyword>
<name>A0A8J6NWX8_9BACT</name>
<dbReference type="InterPro" id="IPR050482">
    <property type="entry name" value="Sensor_HK_TwoCompSys"/>
</dbReference>
<dbReference type="SUPFAM" id="SSF55874">
    <property type="entry name" value="ATPase domain of HSP90 chaperone/DNA topoisomerase II/histidine kinase"/>
    <property type="match status" value="1"/>
</dbReference>
<evidence type="ECO:0000256" key="6">
    <source>
        <dbReference type="ARBA" id="ARBA00022777"/>
    </source>
</evidence>
<evidence type="ECO:0000256" key="9">
    <source>
        <dbReference type="SAM" id="Coils"/>
    </source>
</evidence>
<dbReference type="InterPro" id="IPR000700">
    <property type="entry name" value="PAS-assoc_C"/>
</dbReference>
<accession>A0A8J6NWX8</accession>
<evidence type="ECO:0000256" key="7">
    <source>
        <dbReference type="ARBA" id="ARBA00022840"/>
    </source>
</evidence>
<dbReference type="InterPro" id="IPR011712">
    <property type="entry name" value="Sig_transdc_His_kin_sub3_dim/P"/>
</dbReference>
<dbReference type="EC" id="2.7.13.3" evidence="2"/>
<dbReference type="GO" id="GO:0000155">
    <property type="term" value="F:phosphorelay sensor kinase activity"/>
    <property type="evidence" value="ECO:0007669"/>
    <property type="project" value="InterPro"/>
</dbReference>
<dbReference type="GO" id="GO:0016020">
    <property type="term" value="C:membrane"/>
    <property type="evidence" value="ECO:0007669"/>
    <property type="project" value="InterPro"/>
</dbReference>
<dbReference type="SMART" id="SM00065">
    <property type="entry name" value="GAF"/>
    <property type="match status" value="1"/>
</dbReference>
<comment type="catalytic activity">
    <reaction evidence="1">
        <text>ATP + protein L-histidine = ADP + protein N-phospho-L-histidine.</text>
        <dbReference type="EC" id="2.7.13.3"/>
    </reaction>
</comment>
<evidence type="ECO:0000256" key="8">
    <source>
        <dbReference type="ARBA" id="ARBA00023012"/>
    </source>
</evidence>
<dbReference type="CDD" id="cd00130">
    <property type="entry name" value="PAS"/>
    <property type="match status" value="2"/>
</dbReference>
<dbReference type="Gene3D" id="3.30.450.20">
    <property type="entry name" value="PAS domain"/>
    <property type="match status" value="2"/>
</dbReference>
<dbReference type="InterPro" id="IPR001610">
    <property type="entry name" value="PAC"/>
</dbReference>
<keyword evidence="8" id="KW-0902">Two-component regulatory system</keyword>
<dbReference type="EMBL" id="JACNJH010000176">
    <property type="protein sequence ID" value="MBC8362203.1"/>
    <property type="molecule type" value="Genomic_DNA"/>
</dbReference>
<dbReference type="GO" id="GO:0005524">
    <property type="term" value="F:ATP binding"/>
    <property type="evidence" value="ECO:0007669"/>
    <property type="project" value="UniProtKB-KW"/>
</dbReference>
<feature type="domain" description="Histidine kinase" evidence="10">
    <location>
        <begin position="640"/>
        <end position="733"/>
    </location>
</feature>
<dbReference type="Pfam" id="PF08447">
    <property type="entry name" value="PAS_3"/>
    <property type="match status" value="2"/>
</dbReference>
<evidence type="ECO:0000259" key="10">
    <source>
        <dbReference type="PROSITE" id="PS50109"/>
    </source>
</evidence>
<keyword evidence="3" id="KW-0597">Phosphoprotein</keyword>
<dbReference type="Gene3D" id="3.30.450.40">
    <property type="match status" value="1"/>
</dbReference>
<gene>
    <name evidence="13" type="ORF">H8E23_12490</name>
</gene>
<keyword evidence="9" id="KW-0175">Coiled coil</keyword>
<dbReference type="PROSITE" id="PS50109">
    <property type="entry name" value="HIS_KIN"/>
    <property type="match status" value="1"/>
</dbReference>
<feature type="domain" description="PAS" evidence="11">
    <location>
        <begin position="254"/>
        <end position="326"/>
    </location>
</feature>
<dbReference type="InterPro" id="IPR029016">
    <property type="entry name" value="GAF-like_dom_sf"/>
</dbReference>
<dbReference type="CDD" id="cd16917">
    <property type="entry name" value="HATPase_UhpB-NarQ-NarX-like"/>
    <property type="match status" value="1"/>
</dbReference>
<evidence type="ECO:0000256" key="2">
    <source>
        <dbReference type="ARBA" id="ARBA00012438"/>
    </source>
</evidence>
<evidence type="ECO:0000256" key="5">
    <source>
        <dbReference type="ARBA" id="ARBA00022741"/>
    </source>
</evidence>
<evidence type="ECO:0000259" key="11">
    <source>
        <dbReference type="PROSITE" id="PS50112"/>
    </source>
</evidence>
<dbReference type="SMART" id="SM00387">
    <property type="entry name" value="HATPase_c"/>
    <property type="match status" value="1"/>
</dbReference>
<dbReference type="InterPro" id="IPR036890">
    <property type="entry name" value="HATPase_C_sf"/>
</dbReference>
<keyword evidence="4" id="KW-0808">Transferase</keyword>
<organism evidence="13 14">
    <name type="scientific">Candidatus Desulfatibia profunda</name>
    <dbReference type="NCBI Taxonomy" id="2841695"/>
    <lineage>
        <taxon>Bacteria</taxon>
        <taxon>Pseudomonadati</taxon>
        <taxon>Thermodesulfobacteriota</taxon>
        <taxon>Desulfobacteria</taxon>
        <taxon>Desulfobacterales</taxon>
        <taxon>Desulfobacterales incertae sedis</taxon>
        <taxon>Candidatus Desulfatibia</taxon>
    </lineage>
</organism>
<dbReference type="InterPro" id="IPR003594">
    <property type="entry name" value="HATPase_dom"/>
</dbReference>
<dbReference type="PANTHER" id="PTHR24421">
    <property type="entry name" value="NITRATE/NITRITE SENSOR PROTEIN NARX-RELATED"/>
    <property type="match status" value="1"/>
</dbReference>
<dbReference type="InterPro" id="IPR005467">
    <property type="entry name" value="His_kinase_dom"/>
</dbReference>
<evidence type="ECO:0000256" key="3">
    <source>
        <dbReference type="ARBA" id="ARBA00022553"/>
    </source>
</evidence>
<evidence type="ECO:0000313" key="13">
    <source>
        <dbReference type="EMBL" id="MBC8362203.1"/>
    </source>
</evidence>
<dbReference type="SMART" id="SM00086">
    <property type="entry name" value="PAC"/>
    <property type="match status" value="2"/>
</dbReference>
<dbReference type="Pfam" id="PF02518">
    <property type="entry name" value="HATPase_c"/>
    <property type="match status" value="1"/>
</dbReference>
<protein>
    <recommendedName>
        <fullName evidence="2">histidine kinase</fullName>
        <ecNumber evidence="2">2.7.13.3</ecNumber>
    </recommendedName>
</protein>
<evidence type="ECO:0000313" key="14">
    <source>
        <dbReference type="Proteomes" id="UP000603434"/>
    </source>
</evidence>
<reference evidence="13 14" key="1">
    <citation type="submission" date="2020-08" db="EMBL/GenBank/DDBJ databases">
        <title>Bridging the membrane lipid divide: bacteria of the FCB group superphylum have the potential to synthesize archaeal ether lipids.</title>
        <authorList>
            <person name="Villanueva L."/>
            <person name="Von Meijenfeldt F.A.B."/>
            <person name="Westbye A.B."/>
            <person name="Yadav S."/>
            <person name="Hopmans E.C."/>
            <person name="Dutilh B.E."/>
            <person name="Sinninghe Damste J.S."/>
        </authorList>
    </citation>
    <scope>NUCLEOTIDE SEQUENCE [LARGE SCALE GENOMIC DNA]</scope>
    <source>
        <strain evidence="13">NIOZ-UU30</strain>
    </source>
</reference>
<dbReference type="InterPro" id="IPR035965">
    <property type="entry name" value="PAS-like_dom_sf"/>
</dbReference>
<evidence type="ECO:0000256" key="1">
    <source>
        <dbReference type="ARBA" id="ARBA00000085"/>
    </source>
</evidence>
<dbReference type="Gene3D" id="3.30.565.10">
    <property type="entry name" value="Histidine kinase-like ATPase, C-terminal domain"/>
    <property type="match status" value="1"/>
</dbReference>
<evidence type="ECO:0000256" key="4">
    <source>
        <dbReference type="ARBA" id="ARBA00022679"/>
    </source>
</evidence>